<proteinExistence type="predicted"/>
<dbReference type="AlphaFoldDB" id="S9V4V2"/>
<name>S9V4V2_9TRYP</name>
<protein>
    <submittedName>
        <fullName evidence="2">Uncharacterized protein</fullName>
    </submittedName>
</protein>
<evidence type="ECO:0000256" key="1">
    <source>
        <dbReference type="SAM" id="MobiDB-lite"/>
    </source>
</evidence>
<accession>S9V4V2</accession>
<keyword evidence="3" id="KW-1185">Reference proteome</keyword>
<dbReference type="Proteomes" id="UP000015354">
    <property type="component" value="Unassembled WGS sequence"/>
</dbReference>
<sequence>MTQTSDSLLSVTRNSAGVWATTSLGGVLLFHADVARARTNTTELEVGLVRPVVRASTMLSRAGHPLLCLADGPLVHQGTGAKYRREWPCFWMAGVDSTNTLILFSSRTQLSPFGKVPLPPMRGGRAESPEPPAQAKRQKEELQVMDLATGVAIIFADSGVLQFAVAHNRNVISIVTWRAPVLSSPEDAAA</sequence>
<feature type="region of interest" description="Disordered" evidence="1">
    <location>
        <begin position="119"/>
        <end position="139"/>
    </location>
</feature>
<dbReference type="EMBL" id="ATMH01010218">
    <property type="protein sequence ID" value="EPY17920.1"/>
    <property type="molecule type" value="Genomic_DNA"/>
</dbReference>
<gene>
    <name evidence="2" type="ORF">STCU_10316</name>
</gene>
<evidence type="ECO:0000313" key="3">
    <source>
        <dbReference type="Proteomes" id="UP000015354"/>
    </source>
</evidence>
<comment type="caution">
    <text evidence="2">The sequence shown here is derived from an EMBL/GenBank/DDBJ whole genome shotgun (WGS) entry which is preliminary data.</text>
</comment>
<organism evidence="2 3">
    <name type="scientific">Strigomonas culicis</name>
    <dbReference type="NCBI Taxonomy" id="28005"/>
    <lineage>
        <taxon>Eukaryota</taxon>
        <taxon>Discoba</taxon>
        <taxon>Euglenozoa</taxon>
        <taxon>Kinetoplastea</taxon>
        <taxon>Metakinetoplastina</taxon>
        <taxon>Trypanosomatida</taxon>
        <taxon>Trypanosomatidae</taxon>
        <taxon>Strigomonadinae</taxon>
        <taxon>Strigomonas</taxon>
    </lineage>
</organism>
<evidence type="ECO:0000313" key="2">
    <source>
        <dbReference type="EMBL" id="EPY17920.1"/>
    </source>
</evidence>
<reference evidence="2 3" key="1">
    <citation type="journal article" date="2013" name="PLoS ONE">
        <title>Predicting the Proteins of Angomonas deanei, Strigomonas culicis and Their Respective Endosymbionts Reveals New Aspects of the Trypanosomatidae Family.</title>
        <authorList>
            <person name="Motta M.C."/>
            <person name="Martins A.C."/>
            <person name="de Souza S.S."/>
            <person name="Catta-Preta C.M."/>
            <person name="Silva R."/>
            <person name="Klein C.C."/>
            <person name="de Almeida L.G."/>
            <person name="de Lima Cunha O."/>
            <person name="Ciapina L.P."/>
            <person name="Brocchi M."/>
            <person name="Colabardini A.C."/>
            <person name="de Araujo Lima B."/>
            <person name="Machado C.R."/>
            <person name="de Almeida Soares C.M."/>
            <person name="Probst C.M."/>
            <person name="de Menezes C.B."/>
            <person name="Thompson C.E."/>
            <person name="Bartholomeu D.C."/>
            <person name="Gradia D.F."/>
            <person name="Pavoni D.P."/>
            <person name="Grisard E.C."/>
            <person name="Fantinatti-Garboggini F."/>
            <person name="Marchini F.K."/>
            <person name="Rodrigues-Luiz G.F."/>
            <person name="Wagner G."/>
            <person name="Goldman G.H."/>
            <person name="Fietto J.L."/>
            <person name="Elias M.C."/>
            <person name="Goldman M.H."/>
            <person name="Sagot M.F."/>
            <person name="Pereira M."/>
            <person name="Stoco P.H."/>
            <person name="de Mendonca-Neto R.P."/>
            <person name="Teixeira S.M."/>
            <person name="Maciel T.E."/>
            <person name="de Oliveira Mendes T.A."/>
            <person name="Urmenyi T.P."/>
            <person name="de Souza W."/>
            <person name="Schenkman S."/>
            <person name="de Vasconcelos A.T."/>
        </authorList>
    </citation>
    <scope>NUCLEOTIDE SEQUENCE [LARGE SCALE GENOMIC DNA]</scope>
</reference>